<dbReference type="Proteomes" id="UP000260828">
    <property type="component" value="Unassembled WGS sequence"/>
</dbReference>
<reference evidence="1 2" key="1">
    <citation type="submission" date="2018-08" db="EMBL/GenBank/DDBJ databases">
        <title>A genome reference for cultivated species of the human gut microbiota.</title>
        <authorList>
            <person name="Zou Y."/>
            <person name="Xue W."/>
            <person name="Luo G."/>
        </authorList>
    </citation>
    <scope>NUCLEOTIDE SEQUENCE [LARGE SCALE GENOMIC DNA]</scope>
    <source>
        <strain evidence="1 2">TF05-12AC</strain>
    </source>
</reference>
<evidence type="ECO:0000313" key="1">
    <source>
        <dbReference type="EMBL" id="RGE68226.1"/>
    </source>
</evidence>
<protein>
    <submittedName>
        <fullName evidence="1">Uncharacterized protein</fullName>
    </submittedName>
</protein>
<gene>
    <name evidence="1" type="ORF">DXC40_07730</name>
</gene>
<dbReference type="AlphaFoldDB" id="A0A3E3IMF4"/>
<sequence>MAFVMDFAWGRRSAPAGFLRPAGRVFMKAAARGKGAALEERQDPQGALPFFSPAFFKRRAKTFDRRGVKPDYAAPAPLFAAQPIKVFWLTFFQKR</sequence>
<evidence type="ECO:0000313" key="2">
    <source>
        <dbReference type="Proteomes" id="UP000260828"/>
    </source>
</evidence>
<proteinExistence type="predicted"/>
<organism evidence="1 2">
    <name type="scientific">Anaerotruncus colihominis</name>
    <dbReference type="NCBI Taxonomy" id="169435"/>
    <lineage>
        <taxon>Bacteria</taxon>
        <taxon>Bacillati</taxon>
        <taxon>Bacillota</taxon>
        <taxon>Clostridia</taxon>
        <taxon>Eubacteriales</taxon>
        <taxon>Oscillospiraceae</taxon>
        <taxon>Anaerotruncus</taxon>
    </lineage>
</organism>
<name>A0A3E3IMF4_9FIRM</name>
<dbReference type="EMBL" id="QVME01000003">
    <property type="protein sequence ID" value="RGE68226.1"/>
    <property type="molecule type" value="Genomic_DNA"/>
</dbReference>
<comment type="caution">
    <text evidence="1">The sequence shown here is derived from an EMBL/GenBank/DDBJ whole genome shotgun (WGS) entry which is preliminary data.</text>
</comment>
<accession>A0A3E3IMF4</accession>